<feature type="non-terminal residue" evidence="3">
    <location>
        <position position="1"/>
    </location>
</feature>
<sequence length="143" mass="16176">VADKIVVMNKGQVEQVGSPRDVYERPATPFVFDFLGQANRLEGEVKNQQLFFAQDQLILPSHYHRQTLNQNSNELNITNIDKTLTPNSEAPTLDIDTTVSKVIVFARPTELHIHIDQPAQPAIQATVLREVWLAGRIHIELKD</sequence>
<name>A0AAJ2H455_9HYPH</name>
<keyword evidence="2" id="KW-1003">Cell membrane</keyword>
<dbReference type="AlphaFoldDB" id="A0AAJ2H455"/>
<comment type="subcellular location">
    <subcellularLocation>
        <location evidence="1">Cell inner membrane</location>
        <topology evidence="1">Peripheral membrane protein</topology>
    </subcellularLocation>
</comment>
<keyword evidence="2" id="KW-0997">Cell inner membrane</keyword>
<evidence type="ECO:0000313" key="4">
    <source>
        <dbReference type="Proteomes" id="UP001268610"/>
    </source>
</evidence>
<dbReference type="InterPro" id="IPR027417">
    <property type="entry name" value="P-loop_NTPase"/>
</dbReference>
<dbReference type="PANTHER" id="PTHR43875:SF1">
    <property type="entry name" value="OSMOPROTECTIVE COMPOUNDS UPTAKE ATP-BINDING PROTEIN GGTA"/>
    <property type="match status" value="1"/>
</dbReference>
<accession>A0AAJ2H455</accession>
<reference evidence="3" key="1">
    <citation type="submission" date="2023-04" db="EMBL/GenBank/DDBJ databases">
        <title>Genomic characterization of faba bean (Vicia faba) microsymbionts in Mexican soils.</title>
        <authorList>
            <person name="Rivera Orduna F.N."/>
            <person name="Guevara-Luna J."/>
            <person name="Yan J."/>
            <person name="Arroyo-Herrera I."/>
            <person name="Li Y."/>
            <person name="Vasquez-Murrieta M.S."/>
            <person name="Wang E.T."/>
        </authorList>
    </citation>
    <scope>NUCLEOTIDE SEQUENCE</scope>
    <source>
        <strain evidence="3">CH26</strain>
    </source>
</reference>
<dbReference type="GO" id="GO:0055052">
    <property type="term" value="C:ATP-binding cassette (ABC) transporter complex, substrate-binding subunit-containing"/>
    <property type="evidence" value="ECO:0007669"/>
    <property type="project" value="TreeGrafter"/>
</dbReference>
<evidence type="ECO:0000256" key="1">
    <source>
        <dbReference type="ARBA" id="ARBA00004417"/>
    </source>
</evidence>
<dbReference type="InterPro" id="IPR047641">
    <property type="entry name" value="ABC_transpr_MalK/UgpC-like"/>
</dbReference>
<protein>
    <recommendedName>
        <fullName evidence="5">Sulfate ABC transporter ATP-binding protein</fullName>
    </recommendedName>
</protein>
<evidence type="ECO:0008006" key="5">
    <source>
        <dbReference type="Google" id="ProtNLM"/>
    </source>
</evidence>
<dbReference type="EMBL" id="JAVLSF010000732">
    <property type="protein sequence ID" value="MDR9778358.1"/>
    <property type="molecule type" value="Genomic_DNA"/>
</dbReference>
<organism evidence="3 4">
    <name type="scientific">Rhizobium hidalgonense</name>
    <dbReference type="NCBI Taxonomy" id="1538159"/>
    <lineage>
        <taxon>Bacteria</taxon>
        <taxon>Pseudomonadati</taxon>
        <taxon>Pseudomonadota</taxon>
        <taxon>Alphaproteobacteria</taxon>
        <taxon>Hyphomicrobiales</taxon>
        <taxon>Rhizobiaceae</taxon>
        <taxon>Rhizobium/Agrobacterium group</taxon>
        <taxon>Rhizobium</taxon>
    </lineage>
</organism>
<dbReference type="SUPFAM" id="SSF52540">
    <property type="entry name" value="P-loop containing nucleoside triphosphate hydrolases"/>
    <property type="match status" value="1"/>
</dbReference>
<dbReference type="Gene3D" id="2.40.50.100">
    <property type="match status" value="1"/>
</dbReference>
<evidence type="ECO:0000256" key="2">
    <source>
        <dbReference type="ARBA" id="ARBA00022519"/>
    </source>
</evidence>
<dbReference type="GO" id="GO:0016887">
    <property type="term" value="F:ATP hydrolysis activity"/>
    <property type="evidence" value="ECO:0007669"/>
    <property type="project" value="InterPro"/>
</dbReference>
<dbReference type="Proteomes" id="UP001268610">
    <property type="component" value="Unassembled WGS sequence"/>
</dbReference>
<comment type="caution">
    <text evidence="3">The sequence shown here is derived from an EMBL/GenBank/DDBJ whole genome shotgun (WGS) entry which is preliminary data.</text>
</comment>
<keyword evidence="2" id="KW-0472">Membrane</keyword>
<feature type="non-terminal residue" evidence="3">
    <location>
        <position position="143"/>
    </location>
</feature>
<proteinExistence type="predicted"/>
<dbReference type="PANTHER" id="PTHR43875">
    <property type="entry name" value="MALTODEXTRIN IMPORT ATP-BINDING PROTEIN MSMX"/>
    <property type="match status" value="1"/>
</dbReference>
<evidence type="ECO:0000313" key="3">
    <source>
        <dbReference type="EMBL" id="MDR9778358.1"/>
    </source>
</evidence>
<gene>
    <name evidence="3" type="ORF">RJJ65_38110</name>
</gene>